<evidence type="ECO:0000256" key="2">
    <source>
        <dbReference type="ARBA" id="ARBA00022618"/>
    </source>
</evidence>
<evidence type="ECO:0000313" key="7">
    <source>
        <dbReference type="Proteomes" id="UP000245845"/>
    </source>
</evidence>
<dbReference type="EMBL" id="QGDL01000003">
    <property type="protein sequence ID" value="PWJ30604.1"/>
    <property type="molecule type" value="Genomic_DNA"/>
</dbReference>
<organism evidence="6 7">
    <name type="scientific">Faecalicatena orotica</name>
    <dbReference type="NCBI Taxonomy" id="1544"/>
    <lineage>
        <taxon>Bacteria</taxon>
        <taxon>Bacillati</taxon>
        <taxon>Bacillota</taxon>
        <taxon>Clostridia</taxon>
        <taxon>Lachnospirales</taxon>
        <taxon>Lachnospiraceae</taxon>
        <taxon>Faecalicatena</taxon>
    </lineage>
</organism>
<accession>A0A2Y9BAV2</accession>
<dbReference type="Pfam" id="PF04079">
    <property type="entry name" value="SMC_ScpB"/>
    <property type="match status" value="1"/>
</dbReference>
<comment type="subunit">
    <text evidence="5">Homodimer. Homodimerization may be required to stabilize the binding of ScpA to the Smc head domains. Component of a cohesin-like complex composed of ScpA, ScpB and the Smc homodimer, in which ScpA and ScpB bind to the head domain of Smc. The presence of the three proteins is required for the association of the complex with DNA.</text>
</comment>
<comment type="caution">
    <text evidence="6">The sequence shown here is derived from an EMBL/GenBank/DDBJ whole genome shotgun (WGS) entry which is preliminary data.</text>
</comment>
<dbReference type="PIRSF" id="PIRSF019345">
    <property type="entry name" value="ScpB"/>
    <property type="match status" value="1"/>
</dbReference>
<comment type="similarity">
    <text evidence="5">Belongs to the ScpB family.</text>
</comment>
<dbReference type="PANTHER" id="PTHR34298:SF2">
    <property type="entry name" value="SEGREGATION AND CONDENSATION PROTEIN B"/>
    <property type="match status" value="1"/>
</dbReference>
<comment type="function">
    <text evidence="5">Participates in chromosomal partition during cell division. May act via the formation of a condensin-like complex containing Smc and ScpA that pull DNA away from mid-cell into both cell halves.</text>
</comment>
<keyword evidence="4 5" id="KW-0131">Cell cycle</keyword>
<dbReference type="SUPFAM" id="SSF46785">
    <property type="entry name" value="Winged helix' DNA-binding domain"/>
    <property type="match status" value="2"/>
</dbReference>
<dbReference type="PANTHER" id="PTHR34298">
    <property type="entry name" value="SEGREGATION AND CONDENSATION PROTEIN B"/>
    <property type="match status" value="1"/>
</dbReference>
<dbReference type="GO" id="GO:0005737">
    <property type="term" value="C:cytoplasm"/>
    <property type="evidence" value="ECO:0007669"/>
    <property type="project" value="UniProtKB-SubCell"/>
</dbReference>
<comment type="subcellular location">
    <subcellularLocation>
        <location evidence="5">Cytoplasm</location>
    </subcellularLocation>
    <text evidence="5">Associated with two foci at the outer edges of the nucleoid region in young cells, and at four foci within both cell halves in older cells.</text>
</comment>
<keyword evidence="3 5" id="KW-0159">Chromosome partition</keyword>
<dbReference type="HAMAP" id="MF_01804">
    <property type="entry name" value="ScpB"/>
    <property type="match status" value="1"/>
</dbReference>
<dbReference type="NCBIfam" id="TIGR00281">
    <property type="entry name" value="SMC-Scp complex subunit ScpB"/>
    <property type="match status" value="1"/>
</dbReference>
<proteinExistence type="inferred from homology"/>
<keyword evidence="2 5" id="KW-0132">Cell division</keyword>
<dbReference type="AlphaFoldDB" id="A0A2Y9BAV2"/>
<keyword evidence="7" id="KW-1185">Reference proteome</keyword>
<evidence type="ECO:0000256" key="1">
    <source>
        <dbReference type="ARBA" id="ARBA00022490"/>
    </source>
</evidence>
<evidence type="ECO:0000256" key="3">
    <source>
        <dbReference type="ARBA" id="ARBA00022829"/>
    </source>
</evidence>
<dbReference type="GO" id="GO:0006260">
    <property type="term" value="P:DNA replication"/>
    <property type="evidence" value="ECO:0007669"/>
    <property type="project" value="UniProtKB-UniRule"/>
</dbReference>
<name>A0A2Y9BAV2_9FIRM</name>
<protein>
    <recommendedName>
        <fullName evidence="5">Segregation and condensation protein B</fullName>
    </recommendedName>
</protein>
<dbReference type="GO" id="GO:0051304">
    <property type="term" value="P:chromosome separation"/>
    <property type="evidence" value="ECO:0007669"/>
    <property type="project" value="InterPro"/>
</dbReference>
<keyword evidence="1 5" id="KW-0963">Cytoplasm</keyword>
<evidence type="ECO:0000256" key="5">
    <source>
        <dbReference type="HAMAP-Rule" id="MF_01804"/>
    </source>
</evidence>
<dbReference type="InterPro" id="IPR005234">
    <property type="entry name" value="ScpB_csome_segregation"/>
</dbReference>
<reference evidence="6 7" key="1">
    <citation type="submission" date="2018-05" db="EMBL/GenBank/DDBJ databases">
        <title>The Hungate 1000. A catalogue of reference genomes from the rumen microbiome.</title>
        <authorList>
            <person name="Kelly W."/>
        </authorList>
    </citation>
    <scope>NUCLEOTIDE SEQUENCE [LARGE SCALE GENOMIC DNA]</scope>
    <source>
        <strain evidence="6 7">NLAE-zl-C242</strain>
    </source>
</reference>
<dbReference type="InterPro" id="IPR036390">
    <property type="entry name" value="WH_DNA-bd_sf"/>
</dbReference>
<dbReference type="InterPro" id="IPR036388">
    <property type="entry name" value="WH-like_DNA-bd_sf"/>
</dbReference>
<dbReference type="GO" id="GO:0051301">
    <property type="term" value="P:cell division"/>
    <property type="evidence" value="ECO:0007669"/>
    <property type="project" value="UniProtKB-KW"/>
</dbReference>
<gene>
    <name evidence="5" type="primary">scpB</name>
    <name evidence="6" type="ORF">A8806_1038</name>
</gene>
<dbReference type="Gene3D" id="1.10.10.10">
    <property type="entry name" value="Winged helix-like DNA-binding domain superfamily/Winged helix DNA-binding domain"/>
    <property type="match status" value="2"/>
</dbReference>
<dbReference type="Proteomes" id="UP000245845">
    <property type="component" value="Unassembled WGS sequence"/>
</dbReference>
<evidence type="ECO:0000256" key="4">
    <source>
        <dbReference type="ARBA" id="ARBA00023306"/>
    </source>
</evidence>
<sequence length="196" mass="22586">MKGMEEDMEIEKLQGIIEAILFTMGDSVELGKIAAAIEHDEDTTKKIIHNMMDRYEQENRGIRIIELGDSFQMCTKKEVYEYLIRIAKQPKKYVLTDVLLETLSIIAYKQPVTKLEIEKIRGVKSDHAVNKLVEYGLVEEVGRMDAPGRPLLFGTTEEFLRRFSVQSLDELPVINPEQVEHFKEEAEDEAQLKLDI</sequence>
<evidence type="ECO:0000313" key="6">
    <source>
        <dbReference type="EMBL" id="PWJ30604.1"/>
    </source>
</evidence>